<dbReference type="Proteomes" id="UP000663836">
    <property type="component" value="Unassembled WGS sequence"/>
</dbReference>
<evidence type="ECO:0000313" key="7">
    <source>
        <dbReference type="EMBL" id="CAF3790553.1"/>
    </source>
</evidence>
<evidence type="ECO:0000313" key="2">
    <source>
        <dbReference type="EMBL" id="CAF1039507.1"/>
    </source>
</evidence>
<evidence type="ECO:0000313" key="3">
    <source>
        <dbReference type="EMBL" id="CAF1060232.1"/>
    </source>
</evidence>
<evidence type="ECO:0000313" key="1">
    <source>
        <dbReference type="EMBL" id="CAF0950075.1"/>
    </source>
</evidence>
<comment type="caution">
    <text evidence="6">The sequence shown here is derived from an EMBL/GenBank/DDBJ whole genome shotgun (WGS) entry which is preliminary data.</text>
</comment>
<dbReference type="Proteomes" id="UP000663882">
    <property type="component" value="Unassembled WGS sequence"/>
</dbReference>
<sequence>MIDESTVDIVINYFQRSFMCNDEYINIIENIKLSKRVATLDESNQSQNIPSSSTNVNSDYLNRLLSILDRLISNGFHGPLNCHFKFKTYRF</sequence>
<gene>
    <name evidence="6" type="ORF">FNK824_LOCUS14218</name>
    <name evidence="8" type="ORF">JBS370_LOCUS16139</name>
    <name evidence="5" type="ORF">JXQ802_LOCUS28478</name>
    <name evidence="7" type="ORF">OTI717_LOCUS17694</name>
    <name evidence="4" type="ORF">PYM288_LOCUS19059</name>
    <name evidence="2" type="ORF">RFH988_LOCUS16142</name>
    <name evidence="3" type="ORF">SEV965_LOCUS13811</name>
    <name evidence="1" type="ORF">ZHD862_LOCUS9954</name>
</gene>
<dbReference type="Proteomes" id="UP000663854">
    <property type="component" value="Unassembled WGS sequence"/>
</dbReference>
<dbReference type="EMBL" id="CAJNOO010000813">
    <property type="protein sequence ID" value="CAF1039507.1"/>
    <property type="molecule type" value="Genomic_DNA"/>
</dbReference>
<accession>A0A819ANI5</accession>
<dbReference type="EMBL" id="CAJNOT010000350">
    <property type="protein sequence ID" value="CAF0950075.1"/>
    <property type="molecule type" value="Genomic_DNA"/>
</dbReference>
<dbReference type="EMBL" id="CAJOBE010001940">
    <property type="protein sequence ID" value="CAF3787044.1"/>
    <property type="molecule type" value="Genomic_DNA"/>
</dbReference>
<dbReference type="Proteomes" id="UP000663870">
    <property type="component" value="Unassembled WGS sequence"/>
</dbReference>
<evidence type="ECO:0000313" key="9">
    <source>
        <dbReference type="Proteomes" id="UP000663870"/>
    </source>
</evidence>
<dbReference type="EMBL" id="CAJNOL010001073">
    <property type="protein sequence ID" value="CAF1280699.1"/>
    <property type="molecule type" value="Genomic_DNA"/>
</dbReference>
<evidence type="ECO:0000313" key="5">
    <source>
        <dbReference type="EMBL" id="CAF1280699.1"/>
    </source>
</evidence>
<dbReference type="Proteomes" id="UP000663874">
    <property type="component" value="Unassembled WGS sequence"/>
</dbReference>
<evidence type="ECO:0000313" key="6">
    <source>
        <dbReference type="EMBL" id="CAF3787044.1"/>
    </source>
</evidence>
<evidence type="ECO:0000313" key="4">
    <source>
        <dbReference type="EMBL" id="CAF1088656.1"/>
    </source>
</evidence>
<evidence type="ECO:0000313" key="8">
    <source>
        <dbReference type="EMBL" id="CAF3815688.1"/>
    </source>
</evidence>
<reference evidence="6" key="1">
    <citation type="submission" date="2021-02" db="EMBL/GenBank/DDBJ databases">
        <authorList>
            <person name="Nowell W R."/>
        </authorList>
    </citation>
    <scope>NUCLEOTIDE SEQUENCE</scope>
</reference>
<dbReference type="EMBL" id="CAJOAX010002357">
    <property type="protein sequence ID" value="CAF3790553.1"/>
    <property type="molecule type" value="Genomic_DNA"/>
</dbReference>
<protein>
    <submittedName>
        <fullName evidence="6">Uncharacterized protein</fullName>
    </submittedName>
</protein>
<dbReference type="AlphaFoldDB" id="A0A819ANI5"/>
<dbReference type="EMBL" id="CAJNOU010000666">
    <property type="protein sequence ID" value="CAF1060232.1"/>
    <property type="molecule type" value="Genomic_DNA"/>
</dbReference>
<dbReference type="EMBL" id="CAJNOH010000615">
    <property type="protein sequence ID" value="CAF1088656.1"/>
    <property type="molecule type" value="Genomic_DNA"/>
</dbReference>
<dbReference type="Proteomes" id="UP000663889">
    <property type="component" value="Unassembled WGS sequence"/>
</dbReference>
<proteinExistence type="predicted"/>
<dbReference type="Proteomes" id="UP000663864">
    <property type="component" value="Unassembled WGS sequence"/>
</dbReference>
<keyword evidence="9" id="KW-1185">Reference proteome</keyword>
<organism evidence="6 10">
    <name type="scientific">Rotaria sordida</name>
    <dbReference type="NCBI Taxonomy" id="392033"/>
    <lineage>
        <taxon>Eukaryota</taxon>
        <taxon>Metazoa</taxon>
        <taxon>Spiralia</taxon>
        <taxon>Gnathifera</taxon>
        <taxon>Rotifera</taxon>
        <taxon>Eurotatoria</taxon>
        <taxon>Bdelloidea</taxon>
        <taxon>Philodinida</taxon>
        <taxon>Philodinidae</taxon>
        <taxon>Rotaria</taxon>
    </lineage>
</organism>
<dbReference type="EMBL" id="CAJOBD010001598">
    <property type="protein sequence ID" value="CAF3815688.1"/>
    <property type="molecule type" value="Genomic_DNA"/>
</dbReference>
<dbReference type="Proteomes" id="UP000663823">
    <property type="component" value="Unassembled WGS sequence"/>
</dbReference>
<name>A0A819ANI5_9BILA</name>
<evidence type="ECO:0000313" key="10">
    <source>
        <dbReference type="Proteomes" id="UP000663874"/>
    </source>
</evidence>